<accession>A0ABP9DD62</accession>
<comment type="caution">
    <text evidence="2">The sequence shown here is derived from an EMBL/GenBank/DDBJ whole genome shotgun (WGS) entry which is preliminary data.</text>
</comment>
<organism evidence="2 3">
    <name type="scientific">Algivirga pacifica</name>
    <dbReference type="NCBI Taxonomy" id="1162670"/>
    <lineage>
        <taxon>Bacteria</taxon>
        <taxon>Pseudomonadati</taxon>
        <taxon>Bacteroidota</taxon>
        <taxon>Cytophagia</taxon>
        <taxon>Cytophagales</taxon>
        <taxon>Flammeovirgaceae</taxon>
        <taxon>Algivirga</taxon>
    </lineage>
</organism>
<feature type="chain" id="PRO_5045434573" description="Lipocalin-like domain-containing protein" evidence="1">
    <location>
        <begin position="24"/>
        <end position="287"/>
    </location>
</feature>
<evidence type="ECO:0008006" key="4">
    <source>
        <dbReference type="Google" id="ProtNLM"/>
    </source>
</evidence>
<evidence type="ECO:0000313" key="3">
    <source>
        <dbReference type="Proteomes" id="UP001500298"/>
    </source>
</evidence>
<dbReference type="Proteomes" id="UP001500298">
    <property type="component" value="Unassembled WGS sequence"/>
</dbReference>
<dbReference type="RefSeq" id="WP_345372171.1">
    <property type="nucleotide sequence ID" value="NZ_BAABJX010000036.1"/>
</dbReference>
<reference evidence="3" key="1">
    <citation type="journal article" date="2019" name="Int. J. Syst. Evol. Microbiol.">
        <title>The Global Catalogue of Microorganisms (GCM) 10K type strain sequencing project: providing services to taxonomists for standard genome sequencing and annotation.</title>
        <authorList>
            <consortium name="The Broad Institute Genomics Platform"/>
            <consortium name="The Broad Institute Genome Sequencing Center for Infectious Disease"/>
            <person name="Wu L."/>
            <person name="Ma J."/>
        </authorList>
    </citation>
    <scope>NUCLEOTIDE SEQUENCE [LARGE SCALE GENOMIC DNA]</scope>
    <source>
        <strain evidence="3">JCM 18326</strain>
    </source>
</reference>
<dbReference type="PROSITE" id="PS51257">
    <property type="entry name" value="PROKAR_LIPOPROTEIN"/>
    <property type="match status" value="1"/>
</dbReference>
<sequence>MRKFTTRLLTVVAVGSVAFTACNKENDPTATEITSADVQMVNNDVVVDAEFENAEAFALQNMSSSNNNFRVTEGGPKVEDWVIQAGSISFVLNFEGVMIEESEFAGKIAVVASFESLQEAVAGKLSLVTDFQDYTVDGVVLNGTRTRTFTAVEGEGSVYDVTLEDGSITFADGSTASRSAAWTLTAGTLLDSETPRTLVGTAEGVNKAGVSYKTTVDSETPVASTLACDIAEKMFWLPTSGQKSIEADGKTLTVDFGEGTCDKLAVVSLVVGDSTITKEISLDRWSK</sequence>
<evidence type="ECO:0000313" key="2">
    <source>
        <dbReference type="EMBL" id="GAA4838199.1"/>
    </source>
</evidence>
<name>A0ABP9DD62_9BACT</name>
<keyword evidence="1" id="KW-0732">Signal</keyword>
<feature type="signal peptide" evidence="1">
    <location>
        <begin position="1"/>
        <end position="23"/>
    </location>
</feature>
<gene>
    <name evidence="2" type="ORF">GCM10023331_24230</name>
</gene>
<keyword evidence="3" id="KW-1185">Reference proteome</keyword>
<dbReference type="EMBL" id="BAABJX010000036">
    <property type="protein sequence ID" value="GAA4838199.1"/>
    <property type="molecule type" value="Genomic_DNA"/>
</dbReference>
<protein>
    <recommendedName>
        <fullName evidence="4">Lipocalin-like domain-containing protein</fullName>
    </recommendedName>
</protein>
<evidence type="ECO:0000256" key="1">
    <source>
        <dbReference type="SAM" id="SignalP"/>
    </source>
</evidence>
<proteinExistence type="predicted"/>